<gene>
    <name evidence="5" type="ORF">PSU4_00610</name>
</gene>
<dbReference type="Proteomes" id="UP000321685">
    <property type="component" value="Unassembled WGS sequence"/>
</dbReference>
<keyword evidence="3" id="KW-0378">Hydrolase</keyword>
<proteinExistence type="predicted"/>
<evidence type="ECO:0000256" key="1">
    <source>
        <dbReference type="ARBA" id="ARBA00022670"/>
    </source>
</evidence>
<evidence type="ECO:0000313" key="5">
    <source>
        <dbReference type="EMBL" id="GEL21107.1"/>
    </source>
</evidence>
<dbReference type="InterPro" id="IPR011650">
    <property type="entry name" value="Peptidase_M20_dimer"/>
</dbReference>
<dbReference type="Gene3D" id="3.40.630.10">
    <property type="entry name" value="Zn peptidases"/>
    <property type="match status" value="1"/>
</dbReference>
<evidence type="ECO:0000256" key="2">
    <source>
        <dbReference type="ARBA" id="ARBA00022723"/>
    </source>
</evidence>
<name>A0A511D922_9PSEU</name>
<evidence type="ECO:0000259" key="4">
    <source>
        <dbReference type="Pfam" id="PF07687"/>
    </source>
</evidence>
<dbReference type="EMBL" id="BJVJ01000001">
    <property type="protein sequence ID" value="GEL21107.1"/>
    <property type="molecule type" value="Genomic_DNA"/>
</dbReference>
<dbReference type="AlphaFoldDB" id="A0A511D922"/>
<keyword evidence="1" id="KW-0645">Protease</keyword>
<protein>
    <submittedName>
        <fullName evidence="5">Peptidase M20</fullName>
    </submittedName>
</protein>
<dbReference type="PANTHER" id="PTHR43270">
    <property type="entry name" value="BETA-ALA-HIS DIPEPTIDASE"/>
    <property type="match status" value="1"/>
</dbReference>
<dbReference type="PANTHER" id="PTHR43270:SF8">
    <property type="entry name" value="DI- AND TRIPEPTIDASE DUG2-RELATED"/>
    <property type="match status" value="1"/>
</dbReference>
<evidence type="ECO:0000256" key="3">
    <source>
        <dbReference type="ARBA" id="ARBA00022801"/>
    </source>
</evidence>
<keyword evidence="2" id="KW-0479">Metal-binding</keyword>
<accession>A0A511D922</accession>
<reference evidence="5 6" key="1">
    <citation type="submission" date="2019-07" db="EMBL/GenBank/DDBJ databases">
        <title>Whole genome shotgun sequence of Pseudonocardia sulfidoxydans NBRC 16205.</title>
        <authorList>
            <person name="Hosoyama A."/>
            <person name="Uohara A."/>
            <person name="Ohji S."/>
            <person name="Ichikawa N."/>
        </authorList>
    </citation>
    <scope>NUCLEOTIDE SEQUENCE [LARGE SCALE GENOMIC DNA]</scope>
    <source>
        <strain evidence="5 6">NBRC 16205</strain>
    </source>
</reference>
<organism evidence="5 6">
    <name type="scientific">Pseudonocardia sulfidoxydans NBRC 16205</name>
    <dbReference type="NCBI Taxonomy" id="1223511"/>
    <lineage>
        <taxon>Bacteria</taxon>
        <taxon>Bacillati</taxon>
        <taxon>Actinomycetota</taxon>
        <taxon>Actinomycetes</taxon>
        <taxon>Pseudonocardiales</taxon>
        <taxon>Pseudonocardiaceae</taxon>
        <taxon>Pseudonocardia</taxon>
    </lineage>
</organism>
<dbReference type="GO" id="GO:0006508">
    <property type="term" value="P:proteolysis"/>
    <property type="evidence" value="ECO:0007669"/>
    <property type="project" value="UniProtKB-KW"/>
</dbReference>
<dbReference type="Pfam" id="PF01546">
    <property type="entry name" value="Peptidase_M20"/>
    <property type="match status" value="1"/>
</dbReference>
<keyword evidence="6" id="KW-1185">Reference proteome</keyword>
<sequence>MGDAPGSTQVSTAPAPSRADVDAALAAVDAHFDEFVAELQELCRFRSRRQEPDKMAATAEWLAGSARRHGATADVIEWEHSHPYVLAEAPGGPKRLLHFTHYDVEVEPAGDDSEWVSGPYEAAIRDGALYARGVADDKGAIMSRLHAVAAWRLAGLTPPVTSVFIMEGKQMLHSPGLGSFTAAHADRLASDAALWENSWRDSTGRPLLKLGEKGVLYLRLNVRTLPRELTSQNTALLASATTRLVGAIAGMVAPDGTVLVPGFADGARPPTEAELELLGDVEFDGEFLRRRAGVDGFLGDVDDREAAVAIRTRPTLTVASLSGGDDRQDVTLGIPATATAKIEVRLVAGQDPQQVVDAIRAHLDATGFADVEIDVMATSRPSLTDHRDPFVALVADAARRTYGSEPVIEPYTQWIGNQGVLADRPIVGVGVSRADSGVDGPNEQILLEDYRAGIKHVIEIMAAMATENSEESA</sequence>
<feature type="domain" description="Peptidase M20 dimerisation" evidence="4">
    <location>
        <begin position="309"/>
        <end position="366"/>
    </location>
</feature>
<comment type="caution">
    <text evidence="5">The sequence shown here is derived from an EMBL/GenBank/DDBJ whole genome shotgun (WGS) entry which is preliminary data.</text>
</comment>
<dbReference type="GO" id="GO:0008233">
    <property type="term" value="F:peptidase activity"/>
    <property type="evidence" value="ECO:0007669"/>
    <property type="project" value="UniProtKB-KW"/>
</dbReference>
<dbReference type="InterPro" id="IPR051458">
    <property type="entry name" value="Cyt/Met_Dipeptidase"/>
</dbReference>
<dbReference type="GO" id="GO:0046872">
    <property type="term" value="F:metal ion binding"/>
    <property type="evidence" value="ECO:0007669"/>
    <property type="project" value="UniProtKB-KW"/>
</dbReference>
<dbReference type="Pfam" id="PF07687">
    <property type="entry name" value="M20_dimer"/>
    <property type="match status" value="1"/>
</dbReference>
<dbReference type="SUPFAM" id="SSF53187">
    <property type="entry name" value="Zn-dependent exopeptidases"/>
    <property type="match status" value="1"/>
</dbReference>
<dbReference type="InterPro" id="IPR002933">
    <property type="entry name" value="Peptidase_M20"/>
</dbReference>
<dbReference type="Gene3D" id="3.30.70.360">
    <property type="match status" value="1"/>
</dbReference>
<evidence type="ECO:0000313" key="6">
    <source>
        <dbReference type="Proteomes" id="UP000321685"/>
    </source>
</evidence>